<evidence type="ECO:0000313" key="1">
    <source>
        <dbReference type="EMBL" id="WGF39907.1"/>
    </source>
</evidence>
<dbReference type="Proteomes" id="UP001244564">
    <property type="component" value="Chromosome"/>
</dbReference>
<keyword evidence="2" id="KW-1185">Reference proteome</keyword>
<gene>
    <name evidence="1" type="ORF">QBO96_06475</name>
</gene>
<proteinExistence type="predicted"/>
<evidence type="ECO:0008006" key="3">
    <source>
        <dbReference type="Google" id="ProtNLM"/>
    </source>
</evidence>
<protein>
    <recommendedName>
        <fullName evidence="3">DUF3954 domain-containing protein</fullName>
    </recommendedName>
</protein>
<sequence>MGNKVNLAALGDGVYIVQQGVILEFLEPKEYGQDSIQWQHGKVFEVSESTRRRVGVKKKRI</sequence>
<accession>A0ABY8KLS3</accession>
<reference evidence="1 2" key="1">
    <citation type="submission" date="2023-04" db="EMBL/GenBank/DDBJ databases">
        <title>Genomic of Lysinibacillus capsici TSBLM.</title>
        <authorList>
            <person name="Hu X.S."/>
            <person name="Yu C.H."/>
        </authorList>
    </citation>
    <scope>NUCLEOTIDE SEQUENCE [LARGE SCALE GENOMIC DNA]</scope>
    <source>
        <strain evidence="1 2">TSBLM</strain>
    </source>
</reference>
<dbReference type="RefSeq" id="WP_279495569.1">
    <property type="nucleotide sequence ID" value="NZ_CP122283.1"/>
</dbReference>
<evidence type="ECO:0000313" key="2">
    <source>
        <dbReference type="Proteomes" id="UP001244564"/>
    </source>
</evidence>
<name>A0ABY8KLS3_9BACI</name>
<organism evidence="1 2">
    <name type="scientific">Lysinibacillus capsici</name>
    <dbReference type="NCBI Taxonomy" id="2115968"/>
    <lineage>
        <taxon>Bacteria</taxon>
        <taxon>Bacillati</taxon>
        <taxon>Bacillota</taxon>
        <taxon>Bacilli</taxon>
        <taxon>Bacillales</taxon>
        <taxon>Bacillaceae</taxon>
        <taxon>Lysinibacillus</taxon>
    </lineage>
</organism>
<dbReference type="EMBL" id="CP122283">
    <property type="protein sequence ID" value="WGF39907.1"/>
    <property type="molecule type" value="Genomic_DNA"/>
</dbReference>